<gene>
    <name evidence="2" type="ORF">EVAR_27701_1</name>
</gene>
<organism evidence="2 3">
    <name type="scientific">Eumeta variegata</name>
    <name type="common">Bagworm moth</name>
    <name type="synonym">Eumeta japonica</name>
    <dbReference type="NCBI Taxonomy" id="151549"/>
    <lineage>
        <taxon>Eukaryota</taxon>
        <taxon>Metazoa</taxon>
        <taxon>Ecdysozoa</taxon>
        <taxon>Arthropoda</taxon>
        <taxon>Hexapoda</taxon>
        <taxon>Insecta</taxon>
        <taxon>Pterygota</taxon>
        <taxon>Neoptera</taxon>
        <taxon>Endopterygota</taxon>
        <taxon>Lepidoptera</taxon>
        <taxon>Glossata</taxon>
        <taxon>Ditrysia</taxon>
        <taxon>Tineoidea</taxon>
        <taxon>Psychidae</taxon>
        <taxon>Oiketicinae</taxon>
        <taxon>Eumeta</taxon>
    </lineage>
</organism>
<evidence type="ECO:0000313" key="3">
    <source>
        <dbReference type="Proteomes" id="UP000299102"/>
    </source>
</evidence>
<reference evidence="2 3" key="1">
    <citation type="journal article" date="2019" name="Commun. Biol.">
        <title>The bagworm genome reveals a unique fibroin gene that provides high tensile strength.</title>
        <authorList>
            <person name="Kono N."/>
            <person name="Nakamura H."/>
            <person name="Ohtoshi R."/>
            <person name="Tomita M."/>
            <person name="Numata K."/>
            <person name="Arakawa K."/>
        </authorList>
    </citation>
    <scope>NUCLEOTIDE SEQUENCE [LARGE SCALE GENOMIC DNA]</scope>
</reference>
<proteinExistence type="predicted"/>
<accession>A0A4C1WN10</accession>
<dbReference type="Proteomes" id="UP000299102">
    <property type="component" value="Unassembled WGS sequence"/>
</dbReference>
<evidence type="ECO:0000313" key="2">
    <source>
        <dbReference type="EMBL" id="GBP52758.1"/>
    </source>
</evidence>
<protein>
    <submittedName>
        <fullName evidence="2">Uncharacterized protein</fullName>
    </submittedName>
</protein>
<keyword evidence="3" id="KW-1185">Reference proteome</keyword>
<dbReference type="EMBL" id="BGZK01000609">
    <property type="protein sequence ID" value="GBP52758.1"/>
    <property type="molecule type" value="Genomic_DNA"/>
</dbReference>
<name>A0A4C1WN10_EUMVA</name>
<feature type="region of interest" description="Disordered" evidence="1">
    <location>
        <begin position="37"/>
        <end position="102"/>
    </location>
</feature>
<feature type="compositionally biased region" description="Low complexity" evidence="1">
    <location>
        <begin position="57"/>
        <end position="83"/>
    </location>
</feature>
<dbReference type="AlphaFoldDB" id="A0A4C1WN10"/>
<sequence>MHIYLSIIVGKPYFSYHAGRLWRAARNIRLTRLTLVNTAEHRPRRRQPPRQRPPAPATGYLGHPAGALAGPARRGPDAAPARPVRARHATNHRDGAPLLNSF</sequence>
<comment type="caution">
    <text evidence="2">The sequence shown here is derived from an EMBL/GenBank/DDBJ whole genome shotgun (WGS) entry which is preliminary data.</text>
</comment>
<evidence type="ECO:0000256" key="1">
    <source>
        <dbReference type="SAM" id="MobiDB-lite"/>
    </source>
</evidence>